<protein>
    <submittedName>
        <fullName evidence="2">Uncharacterized protein</fullName>
    </submittedName>
</protein>
<comment type="caution">
    <text evidence="2">The sequence shown here is derived from an EMBL/GenBank/DDBJ whole genome shotgun (WGS) entry which is preliminary data.</text>
</comment>
<dbReference type="EMBL" id="BARU01028130">
    <property type="protein sequence ID" value="GAH67073.1"/>
    <property type="molecule type" value="Genomic_DNA"/>
</dbReference>
<sequence length="65" mass="7101">MSKRHTLKTRARGENATGSFMRFPVLQLLDLASAIVSVLSVHKKGQGPGKHREFCKPLKKGADAV</sequence>
<feature type="compositionally biased region" description="Basic and acidic residues" evidence="1">
    <location>
        <begin position="50"/>
        <end position="65"/>
    </location>
</feature>
<accession>X1JBE7</accession>
<name>X1JBE7_9ZZZZ</name>
<organism evidence="2">
    <name type="scientific">marine sediment metagenome</name>
    <dbReference type="NCBI Taxonomy" id="412755"/>
    <lineage>
        <taxon>unclassified sequences</taxon>
        <taxon>metagenomes</taxon>
        <taxon>ecological metagenomes</taxon>
    </lineage>
</organism>
<proteinExistence type="predicted"/>
<dbReference type="AlphaFoldDB" id="X1JBE7"/>
<feature type="region of interest" description="Disordered" evidence="1">
    <location>
        <begin position="45"/>
        <end position="65"/>
    </location>
</feature>
<reference evidence="2" key="1">
    <citation type="journal article" date="2014" name="Front. Microbiol.">
        <title>High frequency of phylogenetically diverse reductive dehalogenase-homologous genes in deep subseafloor sedimentary metagenomes.</title>
        <authorList>
            <person name="Kawai M."/>
            <person name="Futagami T."/>
            <person name="Toyoda A."/>
            <person name="Takaki Y."/>
            <person name="Nishi S."/>
            <person name="Hori S."/>
            <person name="Arai W."/>
            <person name="Tsubouchi T."/>
            <person name="Morono Y."/>
            <person name="Uchiyama I."/>
            <person name="Ito T."/>
            <person name="Fujiyama A."/>
            <person name="Inagaki F."/>
            <person name="Takami H."/>
        </authorList>
    </citation>
    <scope>NUCLEOTIDE SEQUENCE</scope>
    <source>
        <strain evidence="2">Expedition CK06-06</strain>
    </source>
</reference>
<evidence type="ECO:0000256" key="1">
    <source>
        <dbReference type="SAM" id="MobiDB-lite"/>
    </source>
</evidence>
<evidence type="ECO:0000313" key="2">
    <source>
        <dbReference type="EMBL" id="GAH67073.1"/>
    </source>
</evidence>
<gene>
    <name evidence="2" type="ORF">S03H2_44943</name>
</gene>